<proteinExistence type="inferred from homology"/>
<evidence type="ECO:0000256" key="1">
    <source>
        <dbReference type="ARBA" id="ARBA00004162"/>
    </source>
</evidence>
<dbReference type="SMART" id="SM01323">
    <property type="entry name" value="YajC"/>
    <property type="match status" value="1"/>
</dbReference>
<organism evidence="11 12">
    <name type="scientific">Helcococcus kunzii ATCC 51366</name>
    <dbReference type="NCBI Taxonomy" id="883114"/>
    <lineage>
        <taxon>Bacteria</taxon>
        <taxon>Bacillati</taxon>
        <taxon>Bacillota</taxon>
        <taxon>Tissierellia</taxon>
        <taxon>Tissierellales</taxon>
        <taxon>Peptoniphilaceae</taxon>
        <taxon>Helcococcus</taxon>
    </lineage>
</organism>
<comment type="caution">
    <text evidence="11">The sequence shown here is derived from an EMBL/GenBank/DDBJ whole genome shotgun (WGS) entry which is preliminary data.</text>
</comment>
<evidence type="ECO:0000256" key="6">
    <source>
        <dbReference type="ARBA" id="ARBA00022927"/>
    </source>
</evidence>
<protein>
    <submittedName>
        <fullName evidence="11">Preprotein translocase, YajC subunit</fullName>
    </submittedName>
</protein>
<keyword evidence="6" id="KW-0653">Protein transport</keyword>
<feature type="transmembrane region" description="Helical" evidence="10">
    <location>
        <begin position="12"/>
        <end position="31"/>
    </location>
</feature>
<evidence type="ECO:0000256" key="9">
    <source>
        <dbReference type="ARBA" id="ARBA00023136"/>
    </source>
</evidence>
<dbReference type="PANTHER" id="PTHR33909:SF1">
    <property type="entry name" value="SEC TRANSLOCON ACCESSORY COMPLEX SUBUNIT YAJC"/>
    <property type="match status" value="1"/>
</dbReference>
<evidence type="ECO:0000313" key="11">
    <source>
        <dbReference type="EMBL" id="EHR32547.1"/>
    </source>
</evidence>
<dbReference type="AlphaFoldDB" id="H3NQ67"/>
<dbReference type="RefSeq" id="WP_005398993.1">
    <property type="nucleotide sequence ID" value="NZ_JH601088.1"/>
</dbReference>
<dbReference type="GO" id="GO:0005886">
    <property type="term" value="C:plasma membrane"/>
    <property type="evidence" value="ECO:0007669"/>
    <property type="project" value="UniProtKB-SubCell"/>
</dbReference>
<comment type="similarity">
    <text evidence="2">Belongs to the YajC family.</text>
</comment>
<keyword evidence="4" id="KW-1003">Cell membrane</keyword>
<evidence type="ECO:0000256" key="5">
    <source>
        <dbReference type="ARBA" id="ARBA00022692"/>
    </source>
</evidence>
<dbReference type="GO" id="GO:0015031">
    <property type="term" value="P:protein transport"/>
    <property type="evidence" value="ECO:0007669"/>
    <property type="project" value="UniProtKB-KW"/>
</dbReference>
<gene>
    <name evidence="11" type="ORF">HMPREF9709_01478</name>
</gene>
<dbReference type="PANTHER" id="PTHR33909">
    <property type="entry name" value="SEC TRANSLOCON ACCESSORY COMPLEX SUBUNIT YAJC"/>
    <property type="match status" value="1"/>
</dbReference>
<evidence type="ECO:0000256" key="4">
    <source>
        <dbReference type="ARBA" id="ARBA00022475"/>
    </source>
</evidence>
<dbReference type="GeneID" id="96999430"/>
<dbReference type="HOGENOM" id="CLU_116157_6_0_9"/>
<keyword evidence="12" id="KW-1185">Reference proteome</keyword>
<evidence type="ECO:0000256" key="2">
    <source>
        <dbReference type="ARBA" id="ARBA00006742"/>
    </source>
</evidence>
<evidence type="ECO:0000256" key="3">
    <source>
        <dbReference type="ARBA" id="ARBA00022448"/>
    </source>
</evidence>
<keyword evidence="3" id="KW-0813">Transport</keyword>
<keyword evidence="8" id="KW-0811">Translocation</keyword>
<dbReference type="eggNOG" id="COG1862">
    <property type="taxonomic scope" value="Bacteria"/>
</dbReference>
<dbReference type="InterPro" id="IPR003849">
    <property type="entry name" value="Preprotein_translocase_YajC"/>
</dbReference>
<evidence type="ECO:0000313" key="12">
    <source>
        <dbReference type="Proteomes" id="UP000004191"/>
    </source>
</evidence>
<keyword evidence="5 10" id="KW-0812">Transmembrane</keyword>
<dbReference type="EMBL" id="AGEI01000028">
    <property type="protein sequence ID" value="EHR32547.1"/>
    <property type="molecule type" value="Genomic_DNA"/>
</dbReference>
<comment type="subcellular location">
    <subcellularLocation>
        <location evidence="1">Cell membrane</location>
        <topology evidence="1">Single-pass membrane protein</topology>
    </subcellularLocation>
</comment>
<dbReference type="Proteomes" id="UP000004191">
    <property type="component" value="Unassembled WGS sequence"/>
</dbReference>
<dbReference type="Pfam" id="PF02699">
    <property type="entry name" value="YajC"/>
    <property type="match status" value="1"/>
</dbReference>
<evidence type="ECO:0000256" key="7">
    <source>
        <dbReference type="ARBA" id="ARBA00022989"/>
    </source>
</evidence>
<evidence type="ECO:0000256" key="8">
    <source>
        <dbReference type="ARBA" id="ARBA00023010"/>
    </source>
</evidence>
<dbReference type="OrthoDB" id="1692848at2"/>
<dbReference type="STRING" id="883114.HMPREF9709_01478"/>
<sequence>MPTWREILSAGIALFIIIAIMLLILQIVNLVKITKQKKKFSEIHLSLKPGAEVMISNGLYGKITSVKDDIVFVELAKGIEVKASRYSISRIISN</sequence>
<keyword evidence="7 10" id="KW-1133">Transmembrane helix</keyword>
<keyword evidence="9 10" id="KW-0472">Membrane</keyword>
<reference evidence="11 12" key="1">
    <citation type="submission" date="2012-01" db="EMBL/GenBank/DDBJ databases">
        <title>The Genome Sequence of Helcococcus kunzii ATCC 51366.</title>
        <authorList>
            <consortium name="The Broad Institute Genome Sequencing Platform"/>
            <person name="Earl A."/>
            <person name="Ward D."/>
            <person name="Feldgarden M."/>
            <person name="Gevers D."/>
            <person name="Huys G."/>
            <person name="Young S.K."/>
            <person name="Zeng Q."/>
            <person name="Gargeya S."/>
            <person name="Fitzgerald M."/>
            <person name="Haas B."/>
            <person name="Abouelleil A."/>
            <person name="Alvarado L."/>
            <person name="Arachchi H.M."/>
            <person name="Berlin A."/>
            <person name="Chapman S.B."/>
            <person name="Gearin G."/>
            <person name="Goldberg J."/>
            <person name="Griggs A."/>
            <person name="Gujja S."/>
            <person name="Hansen M."/>
            <person name="Heiman D."/>
            <person name="Howarth C."/>
            <person name="Larimer J."/>
            <person name="Lui A."/>
            <person name="MacDonald P.J.P."/>
            <person name="McCowen C."/>
            <person name="Montmayeur A."/>
            <person name="Murphy C."/>
            <person name="Neiman D."/>
            <person name="Pearson M."/>
            <person name="Priest M."/>
            <person name="Roberts A."/>
            <person name="Saif S."/>
            <person name="Shea T."/>
            <person name="Sisk P."/>
            <person name="Stolte C."/>
            <person name="Sykes S."/>
            <person name="Wortman J."/>
            <person name="Nusbaum C."/>
            <person name="Birren B."/>
        </authorList>
    </citation>
    <scope>NUCLEOTIDE SEQUENCE [LARGE SCALE GENOMIC DNA]</scope>
    <source>
        <strain evidence="11 12">ATCC 51366</strain>
    </source>
</reference>
<name>H3NQ67_9FIRM</name>
<evidence type="ECO:0000256" key="10">
    <source>
        <dbReference type="SAM" id="Phobius"/>
    </source>
</evidence>
<accession>H3NQ67</accession>